<keyword evidence="6" id="KW-0143">Chaperone</keyword>
<protein>
    <recommendedName>
        <fullName evidence="10">Peptidyl-prolyl cis-trans isomerase</fullName>
        <ecNumber evidence="10">5.2.1.8</ecNumber>
    </recommendedName>
</protein>
<dbReference type="GO" id="GO:0005737">
    <property type="term" value="C:cytoplasm"/>
    <property type="evidence" value="ECO:0007669"/>
    <property type="project" value="UniProtKB-SubCell"/>
</dbReference>
<accession>A0A060UJ00</accession>
<evidence type="ECO:0000256" key="4">
    <source>
        <dbReference type="ARBA" id="ARBA00022490"/>
    </source>
</evidence>
<evidence type="ECO:0000256" key="7">
    <source>
        <dbReference type="ARBA" id="ARBA00023235"/>
    </source>
</evidence>
<reference evidence="12" key="1">
    <citation type="submission" date="2014-03" db="EMBL/GenBank/DDBJ databases">
        <authorList>
            <person name="Genoscope - CEA"/>
        </authorList>
    </citation>
    <scope>NUCLEOTIDE SEQUENCE [LARGE SCALE GENOMIC DNA]</scope>
    <source>
        <strain evidence="12">CF27</strain>
    </source>
</reference>
<dbReference type="EMBL" id="MASQ01000128">
    <property type="protein sequence ID" value="OCB01705.1"/>
    <property type="molecule type" value="Genomic_DNA"/>
</dbReference>
<dbReference type="PANTHER" id="PTHR47861">
    <property type="entry name" value="FKBP-TYPE PEPTIDYL-PROLYL CIS-TRANS ISOMERASE SLYD"/>
    <property type="match status" value="1"/>
</dbReference>
<reference evidence="13 16" key="3">
    <citation type="submission" date="2016-07" db="EMBL/GenBank/DDBJ databases">
        <title>Draft genome of a psychrotolerant acidophile Acidithiobacillus ferrivorans strain YL15.</title>
        <authorList>
            <person name="Peng T."/>
            <person name="Ma L."/>
            <person name="Nan M."/>
            <person name="An N."/>
            <person name="Wang M."/>
            <person name="Qiu G."/>
            <person name="Zeng W."/>
        </authorList>
    </citation>
    <scope>NUCLEOTIDE SEQUENCE [LARGE SCALE GENOMIC DNA]</scope>
    <source>
        <strain evidence="13 16">YL15</strain>
    </source>
</reference>
<dbReference type="RefSeq" id="WP_035190764.1">
    <property type="nucleotide sequence ID" value="NZ_CCCS020000002.1"/>
</dbReference>
<comment type="similarity">
    <text evidence="3 10">Belongs to the FKBP-type PPIase family.</text>
</comment>
<name>A0A060UJ00_9PROT</name>
<evidence type="ECO:0000256" key="3">
    <source>
        <dbReference type="ARBA" id="ARBA00006577"/>
    </source>
</evidence>
<evidence type="ECO:0000313" key="17">
    <source>
        <dbReference type="Proteomes" id="UP000193925"/>
    </source>
</evidence>
<evidence type="ECO:0000313" key="18">
    <source>
        <dbReference type="Proteomes" id="UP000595420"/>
    </source>
</evidence>
<dbReference type="SUPFAM" id="SSF54534">
    <property type="entry name" value="FKBP-like"/>
    <property type="match status" value="1"/>
</dbReference>
<evidence type="ECO:0000256" key="1">
    <source>
        <dbReference type="ARBA" id="ARBA00000971"/>
    </source>
</evidence>
<feature type="domain" description="PPIase FKBP-type" evidence="11">
    <location>
        <begin position="6"/>
        <end position="70"/>
    </location>
</feature>
<dbReference type="Gene3D" id="3.10.50.40">
    <property type="match status" value="1"/>
</dbReference>
<keyword evidence="5 9" id="KW-0697">Rotamase</keyword>
<reference evidence="14 18" key="5">
    <citation type="submission" date="2020-07" db="EMBL/GenBank/DDBJ databases">
        <title>Complete genome sequence analysis of Acidithiobacillus ferrivorans XJFY6S-08 reveals extreme environmental adaptation to alpine acid mine drainage.</title>
        <authorList>
            <person name="Yan L."/>
            <person name="Ni Y."/>
        </authorList>
    </citation>
    <scope>NUCLEOTIDE SEQUENCE [LARGE SCALE GENOMIC DNA]</scope>
    <source>
        <strain evidence="14 18">XJFY6S-08</strain>
    </source>
</reference>
<keyword evidence="4" id="KW-0963">Cytoplasm</keyword>
<keyword evidence="17" id="KW-1185">Reference proteome</keyword>
<reference evidence="15 17" key="4">
    <citation type="submission" date="2017-03" db="EMBL/GenBank/DDBJ databases">
        <authorList>
            <person name="Regsiter A."/>
            <person name="William W."/>
        </authorList>
    </citation>
    <scope>NUCLEOTIDE SEQUENCE [LARGE SCALE GENOMIC DNA]</scope>
    <source>
        <strain evidence="15">PRJEB5721</strain>
    </source>
</reference>
<dbReference type="Proteomes" id="UP000093129">
    <property type="component" value="Unassembled WGS sequence"/>
</dbReference>
<dbReference type="EC" id="5.2.1.8" evidence="10"/>
<dbReference type="Proteomes" id="UP000193925">
    <property type="component" value="Chromosome AFERRI"/>
</dbReference>
<comment type="function">
    <text evidence="8">Also involved in hydrogenase metallocenter assembly, probably by participating in the nickel insertion step. This function in hydrogenase biosynthesis requires chaperone activity and the presence of the metal-binding domain, but not PPIase activity.</text>
</comment>
<reference evidence="12" key="2">
    <citation type="submission" date="2014-07" db="EMBL/GenBank/DDBJ databases">
        <title>Initial genome analysis of the psychrotolerant acidophile Acidithiobacillus ferrivorans CF27: insights into iron and sulfur oxidation pathways and into biofilm formation.</title>
        <authorList>
            <person name="Talla E."/>
            <person name="Hedrich S."/>
            <person name="Mangenot S."/>
            <person name="Ji B."/>
            <person name="Johnson D.B."/>
            <person name="Barbe V."/>
            <person name="Bonnefoy V."/>
        </authorList>
    </citation>
    <scope>NUCLEOTIDE SEQUENCE [LARGE SCALE GENOMIC DNA]</scope>
    <source>
        <strain evidence="12">CF27</strain>
    </source>
</reference>
<dbReference type="Pfam" id="PF00254">
    <property type="entry name" value="FKBP_C"/>
    <property type="match status" value="1"/>
</dbReference>
<organism evidence="12">
    <name type="scientific">Acidithiobacillus ferrivorans</name>
    <dbReference type="NCBI Taxonomy" id="160808"/>
    <lineage>
        <taxon>Bacteria</taxon>
        <taxon>Pseudomonadati</taxon>
        <taxon>Pseudomonadota</taxon>
        <taxon>Acidithiobacillia</taxon>
        <taxon>Acidithiobacillales</taxon>
        <taxon>Acidithiobacillaceae</taxon>
        <taxon>Acidithiobacillus</taxon>
    </lineage>
</organism>
<keyword evidence="7 9" id="KW-0413">Isomerase</keyword>
<evidence type="ECO:0000313" key="14">
    <source>
        <dbReference type="EMBL" id="QQD72535.1"/>
    </source>
</evidence>
<evidence type="ECO:0000256" key="6">
    <source>
        <dbReference type="ARBA" id="ARBA00023186"/>
    </source>
</evidence>
<dbReference type="GO" id="GO:0003755">
    <property type="term" value="F:peptidyl-prolyl cis-trans isomerase activity"/>
    <property type="evidence" value="ECO:0007669"/>
    <property type="project" value="UniProtKB-UniRule"/>
</dbReference>
<dbReference type="InterPro" id="IPR046357">
    <property type="entry name" value="PPIase_dom_sf"/>
</dbReference>
<evidence type="ECO:0000256" key="8">
    <source>
        <dbReference type="ARBA" id="ARBA00037071"/>
    </source>
</evidence>
<gene>
    <name evidence="12" type="ORF">AFERRI_100122</name>
    <name evidence="15" type="ORF">AFERRI_50092</name>
    <name evidence="13" type="ORF">BBC27_02355</name>
    <name evidence="14" type="ORF">H2515_14330</name>
</gene>
<evidence type="ECO:0000259" key="11">
    <source>
        <dbReference type="PROSITE" id="PS50059"/>
    </source>
</evidence>
<evidence type="ECO:0000313" key="15">
    <source>
        <dbReference type="EMBL" id="SMH66891.1"/>
    </source>
</evidence>
<evidence type="ECO:0000313" key="16">
    <source>
        <dbReference type="Proteomes" id="UP000093129"/>
    </source>
</evidence>
<dbReference type="InterPro" id="IPR001179">
    <property type="entry name" value="PPIase_FKBP_dom"/>
</dbReference>
<comment type="catalytic activity">
    <reaction evidence="1 9 10">
        <text>[protein]-peptidylproline (omega=180) = [protein]-peptidylproline (omega=0)</text>
        <dbReference type="Rhea" id="RHEA:16237"/>
        <dbReference type="Rhea" id="RHEA-COMP:10747"/>
        <dbReference type="Rhea" id="RHEA-COMP:10748"/>
        <dbReference type="ChEBI" id="CHEBI:83833"/>
        <dbReference type="ChEBI" id="CHEBI:83834"/>
        <dbReference type="EC" id="5.2.1.8"/>
    </reaction>
</comment>
<evidence type="ECO:0000256" key="5">
    <source>
        <dbReference type="ARBA" id="ARBA00023110"/>
    </source>
</evidence>
<comment type="subcellular location">
    <subcellularLocation>
        <location evidence="2">Cytoplasm</location>
    </subcellularLocation>
</comment>
<dbReference type="PANTHER" id="PTHR47861:SF3">
    <property type="entry name" value="FKBP-TYPE PEPTIDYL-PROLYL CIS-TRANS ISOMERASE SLYD"/>
    <property type="match status" value="1"/>
</dbReference>
<dbReference type="Proteomes" id="UP000595420">
    <property type="component" value="Chromosome"/>
</dbReference>
<proteinExistence type="inferred from homology"/>
<dbReference type="EMBL" id="CP059488">
    <property type="protein sequence ID" value="QQD72535.1"/>
    <property type="molecule type" value="Genomic_DNA"/>
</dbReference>
<evidence type="ECO:0000313" key="12">
    <source>
        <dbReference type="EMBL" id="CDQ08687.1"/>
    </source>
</evidence>
<evidence type="ECO:0000256" key="2">
    <source>
        <dbReference type="ARBA" id="ARBA00004496"/>
    </source>
</evidence>
<dbReference type="GO" id="GO:0042026">
    <property type="term" value="P:protein refolding"/>
    <property type="evidence" value="ECO:0007669"/>
    <property type="project" value="UniProtKB-ARBA"/>
</dbReference>
<dbReference type="PROSITE" id="PS50059">
    <property type="entry name" value="FKBP_PPIASE"/>
    <property type="match status" value="1"/>
</dbReference>
<dbReference type="EMBL" id="LT841305">
    <property type="protein sequence ID" value="SMH66891.1"/>
    <property type="molecule type" value="Genomic_DNA"/>
</dbReference>
<dbReference type="AlphaFoldDB" id="A0A060UJ00"/>
<evidence type="ECO:0000256" key="10">
    <source>
        <dbReference type="RuleBase" id="RU003915"/>
    </source>
</evidence>
<dbReference type="EMBL" id="CCCS020000002">
    <property type="protein sequence ID" value="CDQ08687.1"/>
    <property type="molecule type" value="Genomic_DNA"/>
</dbReference>
<evidence type="ECO:0000256" key="9">
    <source>
        <dbReference type="PROSITE-ProRule" id="PRU00277"/>
    </source>
</evidence>
<sequence length="162" mass="17794">MMISKDKVVTIDYSLTDEEGELIDSSVGEEPLVYLHGHHGIIPGLEQALAGRRVGDKLEVSIPPEEGYGDWDEDLVEVVGVEDFDDPEELEIGTQFETMTEDGTRLATVIDIEGNEITVDLNHPLAGMTLNFDVTVLEVRDATTEELAHGHVHGHGAHDEDH</sequence>
<evidence type="ECO:0000313" key="13">
    <source>
        <dbReference type="EMBL" id="OCB01705.1"/>
    </source>
</evidence>